<dbReference type="PANTHER" id="PTHR18763:SF0">
    <property type="entry name" value="WD REPEAT-CONTAINING PROTEIN 18"/>
    <property type="match status" value="1"/>
</dbReference>
<dbReference type="GO" id="GO:0120330">
    <property type="term" value="C:rixosome complex"/>
    <property type="evidence" value="ECO:0007669"/>
    <property type="project" value="TreeGrafter"/>
</dbReference>
<dbReference type="RefSeq" id="XP_005836106.1">
    <property type="nucleotide sequence ID" value="XM_005836049.1"/>
</dbReference>
<dbReference type="GeneID" id="17305797"/>
<evidence type="ECO:0000256" key="2">
    <source>
        <dbReference type="ARBA" id="ARBA00022737"/>
    </source>
</evidence>
<evidence type="ECO:0000256" key="3">
    <source>
        <dbReference type="SAM" id="MobiDB-lite"/>
    </source>
</evidence>
<dbReference type="PaxDb" id="55529-EKX49126"/>
<dbReference type="GO" id="GO:0006261">
    <property type="term" value="P:DNA-templated DNA replication"/>
    <property type="evidence" value="ECO:0007669"/>
    <property type="project" value="TreeGrafter"/>
</dbReference>
<evidence type="ECO:0008006" key="7">
    <source>
        <dbReference type="Google" id="ProtNLM"/>
    </source>
</evidence>
<dbReference type="SMART" id="SM00320">
    <property type="entry name" value="WD40"/>
    <property type="match status" value="2"/>
</dbReference>
<keyword evidence="2" id="KW-0677">Repeat</keyword>
<dbReference type="GO" id="GO:0005656">
    <property type="term" value="C:nuclear pre-replicative complex"/>
    <property type="evidence" value="ECO:0007669"/>
    <property type="project" value="TreeGrafter"/>
</dbReference>
<reference evidence="4 6" key="1">
    <citation type="journal article" date="2012" name="Nature">
        <title>Algal genomes reveal evolutionary mosaicism and the fate of nucleomorphs.</title>
        <authorList>
            <consortium name="DOE Joint Genome Institute"/>
            <person name="Curtis B.A."/>
            <person name="Tanifuji G."/>
            <person name="Burki F."/>
            <person name="Gruber A."/>
            <person name="Irimia M."/>
            <person name="Maruyama S."/>
            <person name="Arias M.C."/>
            <person name="Ball S.G."/>
            <person name="Gile G.H."/>
            <person name="Hirakawa Y."/>
            <person name="Hopkins J.F."/>
            <person name="Kuo A."/>
            <person name="Rensing S.A."/>
            <person name="Schmutz J."/>
            <person name="Symeonidi A."/>
            <person name="Elias M."/>
            <person name="Eveleigh R.J."/>
            <person name="Herman E.K."/>
            <person name="Klute M.J."/>
            <person name="Nakayama T."/>
            <person name="Obornik M."/>
            <person name="Reyes-Prieto A."/>
            <person name="Armbrust E.V."/>
            <person name="Aves S.J."/>
            <person name="Beiko R.G."/>
            <person name="Coutinho P."/>
            <person name="Dacks J.B."/>
            <person name="Durnford D.G."/>
            <person name="Fast N.M."/>
            <person name="Green B.R."/>
            <person name="Grisdale C.J."/>
            <person name="Hempel F."/>
            <person name="Henrissat B."/>
            <person name="Hoppner M.P."/>
            <person name="Ishida K."/>
            <person name="Kim E."/>
            <person name="Koreny L."/>
            <person name="Kroth P.G."/>
            <person name="Liu Y."/>
            <person name="Malik S.B."/>
            <person name="Maier U.G."/>
            <person name="McRose D."/>
            <person name="Mock T."/>
            <person name="Neilson J.A."/>
            <person name="Onodera N.T."/>
            <person name="Poole A.M."/>
            <person name="Pritham E.J."/>
            <person name="Richards T.A."/>
            <person name="Rocap G."/>
            <person name="Roy S.W."/>
            <person name="Sarai C."/>
            <person name="Schaack S."/>
            <person name="Shirato S."/>
            <person name="Slamovits C.H."/>
            <person name="Spencer D.F."/>
            <person name="Suzuki S."/>
            <person name="Worden A.Z."/>
            <person name="Zauner S."/>
            <person name="Barry K."/>
            <person name="Bell C."/>
            <person name="Bharti A.K."/>
            <person name="Crow J.A."/>
            <person name="Grimwood J."/>
            <person name="Kramer R."/>
            <person name="Lindquist E."/>
            <person name="Lucas S."/>
            <person name="Salamov A."/>
            <person name="McFadden G.I."/>
            <person name="Lane C.E."/>
            <person name="Keeling P.J."/>
            <person name="Gray M.W."/>
            <person name="Grigoriev I.V."/>
            <person name="Archibald J.M."/>
        </authorList>
    </citation>
    <scope>NUCLEOTIDE SEQUENCE</scope>
    <source>
        <strain evidence="4 6">CCMP2712</strain>
    </source>
</reference>
<dbReference type="Proteomes" id="UP000011087">
    <property type="component" value="Unassembled WGS sequence"/>
</dbReference>
<dbReference type="HOGENOM" id="CLU_1398725_0_0_1"/>
<reference evidence="5" key="3">
    <citation type="submission" date="2016-03" db="UniProtKB">
        <authorList>
            <consortium name="EnsemblProtists"/>
        </authorList>
    </citation>
    <scope>IDENTIFICATION</scope>
</reference>
<dbReference type="InterPro" id="IPR036322">
    <property type="entry name" value="WD40_repeat_dom_sf"/>
</dbReference>
<evidence type="ECO:0000313" key="4">
    <source>
        <dbReference type="EMBL" id="EKX49126.1"/>
    </source>
</evidence>
<keyword evidence="6" id="KW-1185">Reference proteome</keyword>
<dbReference type="InterPro" id="IPR001680">
    <property type="entry name" value="WD40_rpt"/>
</dbReference>
<dbReference type="InterPro" id="IPR015943">
    <property type="entry name" value="WD40/YVTN_repeat-like_dom_sf"/>
</dbReference>
<organism evidence="4">
    <name type="scientific">Guillardia theta (strain CCMP2712)</name>
    <name type="common">Cryptophyte</name>
    <dbReference type="NCBI Taxonomy" id="905079"/>
    <lineage>
        <taxon>Eukaryota</taxon>
        <taxon>Cryptophyceae</taxon>
        <taxon>Pyrenomonadales</taxon>
        <taxon>Geminigeraceae</taxon>
        <taxon>Guillardia</taxon>
    </lineage>
</organism>
<dbReference type="Pfam" id="PF00400">
    <property type="entry name" value="WD40"/>
    <property type="match status" value="2"/>
</dbReference>
<name>L1JKT5_GUITC</name>
<dbReference type="SUPFAM" id="SSF50978">
    <property type="entry name" value="WD40 repeat-like"/>
    <property type="match status" value="1"/>
</dbReference>
<dbReference type="KEGG" id="gtt:GUITHDRAFT_136290"/>
<dbReference type="EnsemblProtists" id="EKX49126">
    <property type="protein sequence ID" value="EKX49126"/>
    <property type="gene ID" value="GUITHDRAFT_136290"/>
</dbReference>
<dbReference type="PANTHER" id="PTHR18763">
    <property type="entry name" value="WD-REPEAT PROTEIN 18"/>
    <property type="match status" value="1"/>
</dbReference>
<feature type="compositionally biased region" description="Basic and acidic residues" evidence="3">
    <location>
        <begin position="171"/>
        <end position="188"/>
    </location>
</feature>
<proteinExistence type="predicted"/>
<sequence length="195" mass="21297">MNMWELITATTIVSYRPASPASKDAVATVGRDFFAVPLANKPTLHVFNWRKDQPHAKMSLPEKVCSIAANADGSYILAGAETGRVYLWEESFISCCAEDEEEGEEGEEGREQGGERGMVCGGALIRTWEAHYRSVTSIAFTDDSSFILTASEDALVYREKRRGNGIVGDVEDGRGEGEGGSERKRMDGTFEEGEG</sequence>
<dbReference type="eggNOG" id="KOG0646">
    <property type="taxonomic scope" value="Eukaryota"/>
</dbReference>
<accession>L1JKT5</accession>
<evidence type="ECO:0000256" key="1">
    <source>
        <dbReference type="ARBA" id="ARBA00022574"/>
    </source>
</evidence>
<dbReference type="Gene3D" id="2.130.10.10">
    <property type="entry name" value="YVTN repeat-like/Quinoprotein amine dehydrogenase"/>
    <property type="match status" value="1"/>
</dbReference>
<dbReference type="OrthoDB" id="756370at2759"/>
<dbReference type="EMBL" id="JH992983">
    <property type="protein sequence ID" value="EKX49126.1"/>
    <property type="molecule type" value="Genomic_DNA"/>
</dbReference>
<protein>
    <recommendedName>
        <fullName evidence="7">Anaphase-promoting complex subunit 4 WD40 domain-containing protein</fullName>
    </recommendedName>
</protein>
<keyword evidence="1" id="KW-0853">WD repeat</keyword>
<dbReference type="GO" id="GO:0006364">
    <property type="term" value="P:rRNA processing"/>
    <property type="evidence" value="ECO:0007669"/>
    <property type="project" value="TreeGrafter"/>
</dbReference>
<dbReference type="AlphaFoldDB" id="L1JKT5"/>
<dbReference type="InterPro" id="IPR045227">
    <property type="entry name" value="WDR18/Ipi3/RID3"/>
</dbReference>
<reference evidence="6" key="2">
    <citation type="submission" date="2012-11" db="EMBL/GenBank/DDBJ databases">
        <authorList>
            <person name="Kuo A."/>
            <person name="Curtis B.A."/>
            <person name="Tanifuji G."/>
            <person name="Burki F."/>
            <person name="Gruber A."/>
            <person name="Irimia M."/>
            <person name="Maruyama S."/>
            <person name="Arias M.C."/>
            <person name="Ball S.G."/>
            <person name="Gile G.H."/>
            <person name="Hirakawa Y."/>
            <person name="Hopkins J.F."/>
            <person name="Rensing S.A."/>
            <person name="Schmutz J."/>
            <person name="Symeonidi A."/>
            <person name="Elias M."/>
            <person name="Eveleigh R.J."/>
            <person name="Herman E.K."/>
            <person name="Klute M.J."/>
            <person name="Nakayama T."/>
            <person name="Obornik M."/>
            <person name="Reyes-Prieto A."/>
            <person name="Armbrust E.V."/>
            <person name="Aves S.J."/>
            <person name="Beiko R.G."/>
            <person name="Coutinho P."/>
            <person name="Dacks J.B."/>
            <person name="Durnford D.G."/>
            <person name="Fast N.M."/>
            <person name="Green B.R."/>
            <person name="Grisdale C."/>
            <person name="Hempe F."/>
            <person name="Henrissat B."/>
            <person name="Hoppner M.P."/>
            <person name="Ishida K.-I."/>
            <person name="Kim E."/>
            <person name="Koreny L."/>
            <person name="Kroth P.G."/>
            <person name="Liu Y."/>
            <person name="Malik S.-B."/>
            <person name="Maier U.G."/>
            <person name="McRose D."/>
            <person name="Mock T."/>
            <person name="Neilson J.A."/>
            <person name="Onodera N.T."/>
            <person name="Poole A.M."/>
            <person name="Pritham E.J."/>
            <person name="Richards T.A."/>
            <person name="Rocap G."/>
            <person name="Roy S.W."/>
            <person name="Sarai C."/>
            <person name="Schaack S."/>
            <person name="Shirato S."/>
            <person name="Slamovits C.H."/>
            <person name="Spencer D.F."/>
            <person name="Suzuki S."/>
            <person name="Worden A.Z."/>
            <person name="Zauner S."/>
            <person name="Barry K."/>
            <person name="Bell C."/>
            <person name="Bharti A.K."/>
            <person name="Crow J.A."/>
            <person name="Grimwood J."/>
            <person name="Kramer R."/>
            <person name="Lindquist E."/>
            <person name="Lucas S."/>
            <person name="Salamov A."/>
            <person name="McFadden G.I."/>
            <person name="Lane C.E."/>
            <person name="Keeling P.J."/>
            <person name="Gray M.W."/>
            <person name="Grigoriev I.V."/>
            <person name="Archibald J.M."/>
        </authorList>
    </citation>
    <scope>NUCLEOTIDE SEQUENCE</scope>
    <source>
        <strain evidence="6">CCMP2712</strain>
    </source>
</reference>
<evidence type="ECO:0000313" key="5">
    <source>
        <dbReference type="EnsemblProtists" id="EKX49126"/>
    </source>
</evidence>
<gene>
    <name evidence="4" type="ORF">GUITHDRAFT_136290</name>
</gene>
<dbReference type="STRING" id="905079.L1JKT5"/>
<feature type="region of interest" description="Disordered" evidence="3">
    <location>
        <begin position="165"/>
        <end position="195"/>
    </location>
</feature>
<evidence type="ECO:0000313" key="6">
    <source>
        <dbReference type="Proteomes" id="UP000011087"/>
    </source>
</evidence>